<reference evidence="1 2" key="1">
    <citation type="submission" date="2023-08" db="EMBL/GenBank/DDBJ databases">
        <title>A Necator americanus chromosomal reference genome.</title>
        <authorList>
            <person name="Ilik V."/>
            <person name="Petrzelkova K.J."/>
            <person name="Pardy F."/>
            <person name="Fuh T."/>
            <person name="Niatou-Singa F.S."/>
            <person name="Gouil Q."/>
            <person name="Baker L."/>
            <person name="Ritchie M.E."/>
            <person name="Jex A.R."/>
            <person name="Gazzola D."/>
            <person name="Li H."/>
            <person name="Toshio Fujiwara R."/>
            <person name="Zhan B."/>
            <person name="Aroian R.V."/>
            <person name="Pafco B."/>
            <person name="Schwarz E.M."/>
        </authorList>
    </citation>
    <scope>NUCLEOTIDE SEQUENCE [LARGE SCALE GENOMIC DNA]</scope>
    <source>
        <strain evidence="1 2">Aroian</strain>
        <tissue evidence="1">Whole animal</tissue>
    </source>
</reference>
<accession>A0ABR1DV06</accession>
<evidence type="ECO:0000313" key="1">
    <source>
        <dbReference type="EMBL" id="KAK6754258.1"/>
    </source>
</evidence>
<gene>
    <name evidence="1" type="primary">Necator_chrV.g18115</name>
    <name evidence="1" type="ORF">RB195_013324</name>
</gene>
<proteinExistence type="predicted"/>
<keyword evidence="2" id="KW-1185">Reference proteome</keyword>
<evidence type="ECO:0000313" key="2">
    <source>
        <dbReference type="Proteomes" id="UP001303046"/>
    </source>
</evidence>
<name>A0ABR1DV06_NECAM</name>
<dbReference type="EMBL" id="JAVFWL010000005">
    <property type="protein sequence ID" value="KAK6754258.1"/>
    <property type="molecule type" value="Genomic_DNA"/>
</dbReference>
<sequence>MEQTVKWRVEKKLSFKLFSRYIVREKILPLSSHLDICLLGGQPRTDRTPYIRKAAEFRERGQRAIINWDLVLCLKTPTIIRQRGAARAAGNQELTSEFTRLCREPIKEGPKERRAFAMPVDSSSPIGDRHIEEDPNVDYEMLLRGLRACAERASKPRTTNSDRISKTTKELLERRRALRLDLNALHIERQKKILEAAQRRASPNKCRRDLGEYNIPLAALLGGLARLLVNGSEEMLNVLEGGSQQAGVICCCTDGPTNSSAGCCWRTSSTSLTKPEHILDDNGELAKRVERVEWTADARSL</sequence>
<organism evidence="1 2">
    <name type="scientific">Necator americanus</name>
    <name type="common">Human hookworm</name>
    <dbReference type="NCBI Taxonomy" id="51031"/>
    <lineage>
        <taxon>Eukaryota</taxon>
        <taxon>Metazoa</taxon>
        <taxon>Ecdysozoa</taxon>
        <taxon>Nematoda</taxon>
        <taxon>Chromadorea</taxon>
        <taxon>Rhabditida</taxon>
        <taxon>Rhabditina</taxon>
        <taxon>Rhabditomorpha</taxon>
        <taxon>Strongyloidea</taxon>
        <taxon>Ancylostomatidae</taxon>
        <taxon>Bunostominae</taxon>
        <taxon>Necator</taxon>
    </lineage>
</organism>
<protein>
    <submittedName>
        <fullName evidence="1">Uncharacterized protein</fullName>
    </submittedName>
</protein>
<dbReference type="Proteomes" id="UP001303046">
    <property type="component" value="Unassembled WGS sequence"/>
</dbReference>
<comment type="caution">
    <text evidence="1">The sequence shown here is derived from an EMBL/GenBank/DDBJ whole genome shotgun (WGS) entry which is preliminary data.</text>
</comment>